<evidence type="ECO:0000259" key="4">
    <source>
        <dbReference type="PROSITE" id="PS01124"/>
    </source>
</evidence>
<name>A0A6M6JMP0_9PSEU</name>
<dbReference type="GO" id="GO:0043565">
    <property type="term" value="F:sequence-specific DNA binding"/>
    <property type="evidence" value="ECO:0007669"/>
    <property type="project" value="InterPro"/>
</dbReference>
<dbReference type="SMART" id="SM00342">
    <property type="entry name" value="HTH_ARAC"/>
    <property type="match status" value="1"/>
</dbReference>
<dbReference type="SUPFAM" id="SSF46689">
    <property type="entry name" value="Homeodomain-like"/>
    <property type="match status" value="1"/>
</dbReference>
<dbReference type="RefSeq" id="WP_172161688.1">
    <property type="nucleotide sequence ID" value="NZ_CP053564.1"/>
</dbReference>
<proteinExistence type="predicted"/>
<dbReference type="InterPro" id="IPR009057">
    <property type="entry name" value="Homeodomain-like_sf"/>
</dbReference>
<feature type="domain" description="HTH araC/xylS-type" evidence="4">
    <location>
        <begin position="210"/>
        <end position="311"/>
    </location>
</feature>
<dbReference type="InterPro" id="IPR050204">
    <property type="entry name" value="AraC_XylS_family_regulators"/>
</dbReference>
<dbReference type="Proteomes" id="UP000505377">
    <property type="component" value="Chromosome"/>
</dbReference>
<dbReference type="AlphaFoldDB" id="A0A6M6JMP0"/>
<dbReference type="KEGG" id="pbro:HOP40_22460"/>
<gene>
    <name evidence="5" type="ORF">HOP40_22460</name>
</gene>
<keyword evidence="1" id="KW-0805">Transcription regulation</keyword>
<evidence type="ECO:0000256" key="2">
    <source>
        <dbReference type="ARBA" id="ARBA00023125"/>
    </source>
</evidence>
<dbReference type="EMBL" id="CP053564">
    <property type="protein sequence ID" value="QJY48217.1"/>
    <property type="molecule type" value="Genomic_DNA"/>
</dbReference>
<dbReference type="InterPro" id="IPR035418">
    <property type="entry name" value="AraC-bd_2"/>
</dbReference>
<dbReference type="InterPro" id="IPR018060">
    <property type="entry name" value="HTH_AraC"/>
</dbReference>
<keyword evidence="6" id="KW-1185">Reference proteome</keyword>
<keyword evidence="3" id="KW-0804">Transcription</keyword>
<evidence type="ECO:0000256" key="1">
    <source>
        <dbReference type="ARBA" id="ARBA00023015"/>
    </source>
</evidence>
<protein>
    <submittedName>
        <fullName evidence="5">Helix-turn-helix domain-containing protein</fullName>
    </submittedName>
</protein>
<dbReference type="Gene3D" id="1.10.10.60">
    <property type="entry name" value="Homeodomain-like"/>
    <property type="match status" value="1"/>
</dbReference>
<evidence type="ECO:0000313" key="6">
    <source>
        <dbReference type="Proteomes" id="UP000505377"/>
    </source>
</evidence>
<keyword evidence="2" id="KW-0238">DNA-binding</keyword>
<dbReference type="PANTHER" id="PTHR46796">
    <property type="entry name" value="HTH-TYPE TRANSCRIPTIONAL ACTIVATOR RHAS-RELATED"/>
    <property type="match status" value="1"/>
</dbReference>
<dbReference type="Pfam" id="PF14525">
    <property type="entry name" value="AraC_binding_2"/>
    <property type="match status" value="1"/>
</dbReference>
<dbReference type="GO" id="GO:0003700">
    <property type="term" value="F:DNA-binding transcription factor activity"/>
    <property type="evidence" value="ECO:0007669"/>
    <property type="project" value="InterPro"/>
</dbReference>
<accession>A0A6M6JMP0</accession>
<dbReference type="Pfam" id="PF12833">
    <property type="entry name" value="HTH_18"/>
    <property type="match status" value="1"/>
</dbReference>
<organism evidence="5 6">
    <name type="scientific">Pseudonocardia broussonetiae</name>
    <dbReference type="NCBI Taxonomy" id="2736640"/>
    <lineage>
        <taxon>Bacteria</taxon>
        <taxon>Bacillati</taxon>
        <taxon>Actinomycetota</taxon>
        <taxon>Actinomycetes</taxon>
        <taxon>Pseudonocardiales</taxon>
        <taxon>Pseudonocardiaceae</taxon>
        <taxon>Pseudonocardia</taxon>
    </lineage>
</organism>
<dbReference type="PANTHER" id="PTHR46796:SF6">
    <property type="entry name" value="ARAC SUBFAMILY"/>
    <property type="match status" value="1"/>
</dbReference>
<dbReference type="PROSITE" id="PS01124">
    <property type="entry name" value="HTH_ARAC_FAMILY_2"/>
    <property type="match status" value="1"/>
</dbReference>
<reference evidence="5 6" key="1">
    <citation type="submission" date="2020-05" db="EMBL/GenBank/DDBJ databases">
        <authorList>
            <person name="Mo P."/>
        </authorList>
    </citation>
    <scope>NUCLEOTIDE SEQUENCE [LARGE SCALE GENOMIC DNA]</scope>
    <source>
        <strain evidence="5 6">Gen01</strain>
    </source>
</reference>
<sequence length="313" mass="34012">MPLTTIDTSSVAERDRLDFWRSTVCDQFVTLDVRPGAGPAVRGSVTAAAVGDIQLRTIQAGPHRFDRTPGQVRGADEDYYQIALARHGSTLVAQDGREAVIEPGDFVLYDSSRPFTFVTAGDFAYSVCLFPKRLIPLSEVELREATAVRIDGRRGVGAMIPPFLAALQRLDDDDLVPAAREAMHRTIGDLYTTVIRSEIDSAAPDGVHLSRARAHIREHLADRDLDPASVAAACAISVSYLHKLFSATGTTVTAHIREERLQGCWRDLARPELAGLTVAAIGARWGLPDPAHLSRAFRARFGVSPSTHRSGAH</sequence>
<evidence type="ECO:0000313" key="5">
    <source>
        <dbReference type="EMBL" id="QJY48217.1"/>
    </source>
</evidence>
<evidence type="ECO:0000256" key="3">
    <source>
        <dbReference type="ARBA" id="ARBA00023163"/>
    </source>
</evidence>